<evidence type="ECO:0000256" key="1">
    <source>
        <dbReference type="SAM" id="SignalP"/>
    </source>
</evidence>
<dbReference type="EMBL" id="JACGCM010001165">
    <property type="protein sequence ID" value="KAF6160287.1"/>
    <property type="molecule type" value="Genomic_DNA"/>
</dbReference>
<feature type="domain" description="Inhibitor I9" evidence="2">
    <location>
        <begin position="47"/>
        <end position="123"/>
    </location>
</feature>
<protein>
    <recommendedName>
        <fullName evidence="2">Inhibitor I9 domain-containing protein</fullName>
    </recommendedName>
</protein>
<dbReference type="Pfam" id="PF05922">
    <property type="entry name" value="Inhibitor_I9"/>
    <property type="match status" value="1"/>
</dbReference>
<dbReference type="AlphaFoldDB" id="A0A7J7MZL9"/>
<feature type="chain" id="PRO_5029776561" description="Inhibitor I9 domain-containing protein" evidence="1">
    <location>
        <begin position="24"/>
        <end position="144"/>
    </location>
</feature>
<keyword evidence="1" id="KW-0732">Signal</keyword>
<evidence type="ECO:0000313" key="4">
    <source>
        <dbReference type="Proteomes" id="UP000541444"/>
    </source>
</evidence>
<keyword evidence="4" id="KW-1185">Reference proteome</keyword>
<dbReference type="PANTHER" id="PTHR48222:SF4">
    <property type="entry name" value="PROTEINASE INHIBITOR, PROPEPTIDE"/>
    <property type="match status" value="1"/>
</dbReference>
<feature type="signal peptide" evidence="1">
    <location>
        <begin position="1"/>
        <end position="23"/>
    </location>
</feature>
<accession>A0A7J7MZL9</accession>
<reference evidence="3 4" key="1">
    <citation type="journal article" date="2020" name="IScience">
        <title>Genome Sequencing of the Endangered Kingdonia uniflora (Circaeasteraceae, Ranunculales) Reveals Potential Mechanisms of Evolutionary Specialization.</title>
        <authorList>
            <person name="Sun Y."/>
            <person name="Deng T."/>
            <person name="Zhang A."/>
            <person name="Moore M.J."/>
            <person name="Landis J.B."/>
            <person name="Lin N."/>
            <person name="Zhang H."/>
            <person name="Zhang X."/>
            <person name="Huang J."/>
            <person name="Zhang X."/>
            <person name="Sun H."/>
            <person name="Wang H."/>
        </authorList>
    </citation>
    <scope>NUCLEOTIDE SEQUENCE [LARGE SCALE GENOMIC DNA]</scope>
    <source>
        <strain evidence="3">TB1705</strain>
        <tissue evidence="3">Leaf</tissue>
    </source>
</reference>
<dbReference type="InterPro" id="IPR010259">
    <property type="entry name" value="S8pro/Inhibitor_I9"/>
</dbReference>
<name>A0A7J7MZL9_9MAGN</name>
<dbReference type="OrthoDB" id="1738212at2759"/>
<dbReference type="InterPro" id="IPR037045">
    <property type="entry name" value="S8pro/Inhibitor_I9_sf"/>
</dbReference>
<sequence length="144" mass="16317">MGKSNMVALFFLFFNNFPTTLVTDPVMSTSDHSSHIGTTPLSDDLQTYIIHVNQPEFTISAESQDREMWHRSFLAFTIASSSDRMIYSYNHVVSGFAAKLTAKEVKAMEEKDGFVSARPDRISRRQTTYTPTPRFGLLEGVQLR</sequence>
<comment type="caution">
    <text evidence="3">The sequence shown here is derived from an EMBL/GenBank/DDBJ whole genome shotgun (WGS) entry which is preliminary data.</text>
</comment>
<dbReference type="PANTHER" id="PTHR48222">
    <property type="entry name" value="PROTEINASE INHIBITOR, PROPEPTIDE"/>
    <property type="match status" value="1"/>
</dbReference>
<gene>
    <name evidence="3" type="ORF">GIB67_019056</name>
</gene>
<dbReference type="Gene3D" id="3.30.70.80">
    <property type="entry name" value="Peptidase S8 propeptide/proteinase inhibitor I9"/>
    <property type="match status" value="1"/>
</dbReference>
<evidence type="ECO:0000313" key="3">
    <source>
        <dbReference type="EMBL" id="KAF6160287.1"/>
    </source>
</evidence>
<proteinExistence type="predicted"/>
<organism evidence="3 4">
    <name type="scientific">Kingdonia uniflora</name>
    <dbReference type="NCBI Taxonomy" id="39325"/>
    <lineage>
        <taxon>Eukaryota</taxon>
        <taxon>Viridiplantae</taxon>
        <taxon>Streptophyta</taxon>
        <taxon>Embryophyta</taxon>
        <taxon>Tracheophyta</taxon>
        <taxon>Spermatophyta</taxon>
        <taxon>Magnoliopsida</taxon>
        <taxon>Ranunculales</taxon>
        <taxon>Circaeasteraceae</taxon>
        <taxon>Kingdonia</taxon>
    </lineage>
</organism>
<dbReference type="Proteomes" id="UP000541444">
    <property type="component" value="Unassembled WGS sequence"/>
</dbReference>
<evidence type="ECO:0000259" key="2">
    <source>
        <dbReference type="Pfam" id="PF05922"/>
    </source>
</evidence>